<evidence type="ECO:0000256" key="8">
    <source>
        <dbReference type="ARBA" id="ARBA00022989"/>
    </source>
</evidence>
<feature type="transmembrane region" description="Helical" evidence="12">
    <location>
        <begin position="298"/>
        <end position="321"/>
    </location>
</feature>
<dbReference type="GO" id="GO:0008360">
    <property type="term" value="P:regulation of cell shape"/>
    <property type="evidence" value="ECO:0007669"/>
    <property type="project" value="UniProtKB-KW"/>
</dbReference>
<dbReference type="AlphaFoldDB" id="A0A918URD0"/>
<dbReference type="InterPro" id="IPR018480">
    <property type="entry name" value="PNAcMuramoyl-5peptid_Trfase_CS"/>
</dbReference>
<proteinExistence type="inferred from homology"/>
<feature type="transmembrane region" description="Helical" evidence="12">
    <location>
        <begin position="102"/>
        <end position="119"/>
    </location>
</feature>
<feature type="binding site" evidence="14">
    <location>
        <position position="277"/>
    </location>
    <ligand>
        <name>Mg(2+)</name>
        <dbReference type="ChEBI" id="CHEBI:18420"/>
    </ligand>
</feature>
<dbReference type="PROSITE" id="PS01347">
    <property type="entry name" value="MRAY_1"/>
    <property type="match status" value="1"/>
</dbReference>
<evidence type="ECO:0000256" key="3">
    <source>
        <dbReference type="ARBA" id="ARBA00022618"/>
    </source>
</evidence>
<comment type="catalytic activity">
    <reaction evidence="12">
        <text>UDP-N-acetyl-alpha-D-muramoyl-L-alanyl-gamma-D-glutamyl-meso-2,6-diaminopimeloyl-D-alanyl-D-alanine + di-trans,octa-cis-undecaprenyl phosphate = di-trans,octa-cis-undecaprenyl diphospho-N-acetyl-alpha-D-muramoyl-L-alanyl-D-glutamyl-meso-2,6-diaminopimeloyl-D-alanyl-D-alanine + UMP</text>
        <dbReference type="Rhea" id="RHEA:28386"/>
        <dbReference type="ChEBI" id="CHEBI:57865"/>
        <dbReference type="ChEBI" id="CHEBI:60392"/>
        <dbReference type="ChEBI" id="CHEBI:61386"/>
        <dbReference type="ChEBI" id="CHEBI:61387"/>
        <dbReference type="EC" id="2.7.8.13"/>
    </reaction>
</comment>
<keyword evidence="4 12" id="KW-0808">Transferase</keyword>
<dbReference type="GO" id="GO:0008963">
    <property type="term" value="F:phospho-N-acetylmuramoyl-pentapeptide-transferase activity"/>
    <property type="evidence" value="ECO:0007669"/>
    <property type="project" value="UniProtKB-UniRule"/>
</dbReference>
<feature type="transmembrane region" description="Helical" evidence="12">
    <location>
        <begin position="178"/>
        <end position="197"/>
    </location>
</feature>
<dbReference type="PANTHER" id="PTHR22926:SF5">
    <property type="entry name" value="PHOSPHO-N-ACETYLMURAMOYL-PENTAPEPTIDE-TRANSFERASE HOMOLOG"/>
    <property type="match status" value="1"/>
</dbReference>
<sequence length="370" mass="39409">MFYWLYEQYAGMANHIPLLNLLKYLTVRIALALATSWIVAVALGSRFIRWMRSKQGKGQPIREDGPAGHLLTKKGTPTMGGLMILAGILVATLLWADLSNPAVWVVLGVTLAFGGLGFIDDYAKVTKQSSAGLSSIQKLIAQTVVAVIAVWALVAFGPQSPTSPELHTSLAVPVFKNFLLNLGWFYVVFGAVVIIGASNAVNLTDGLDGLAIVPVIFAAGAFALISYLVGNYVFAGYLNVHFVPRVGDVAVICAAIIGGGMGFLWYNAPPAKIFMGDTGSLALGGGLGAVAVTTKHEIVLAIVGGLFVVEALSVMIQVGYFKLTGKRVFLMAPIHHHFEKLGWAESTVVIRFWIIAALLAMIGLATLKLR</sequence>
<dbReference type="CDD" id="cd06852">
    <property type="entry name" value="GT_MraY"/>
    <property type="match status" value="1"/>
</dbReference>
<keyword evidence="16" id="KW-1185">Reference proteome</keyword>
<evidence type="ECO:0000256" key="5">
    <source>
        <dbReference type="ARBA" id="ARBA00022692"/>
    </source>
</evidence>
<dbReference type="GO" id="GO:0051301">
    <property type="term" value="P:cell division"/>
    <property type="evidence" value="ECO:0007669"/>
    <property type="project" value="UniProtKB-KW"/>
</dbReference>
<keyword evidence="9 12" id="KW-0472">Membrane</keyword>
<keyword evidence="3 12" id="KW-0132">Cell division</keyword>
<dbReference type="Proteomes" id="UP000662572">
    <property type="component" value="Unassembled WGS sequence"/>
</dbReference>
<dbReference type="EMBL" id="BMZB01000001">
    <property type="protein sequence ID" value="GGZ28724.1"/>
    <property type="molecule type" value="Genomic_DNA"/>
</dbReference>
<organism evidence="15 16">
    <name type="scientific">Asticcacaulis endophyticus</name>
    <dbReference type="NCBI Taxonomy" id="1395890"/>
    <lineage>
        <taxon>Bacteria</taxon>
        <taxon>Pseudomonadati</taxon>
        <taxon>Pseudomonadota</taxon>
        <taxon>Alphaproteobacteria</taxon>
        <taxon>Caulobacterales</taxon>
        <taxon>Caulobacteraceae</taxon>
        <taxon>Asticcacaulis</taxon>
    </lineage>
</organism>
<evidence type="ECO:0000313" key="16">
    <source>
        <dbReference type="Proteomes" id="UP000662572"/>
    </source>
</evidence>
<keyword evidence="10 12" id="KW-0131">Cell cycle</keyword>
<keyword evidence="8 12" id="KW-1133">Transmembrane helix</keyword>
<evidence type="ECO:0000256" key="13">
    <source>
        <dbReference type="NCBIfam" id="TIGR00445"/>
    </source>
</evidence>
<name>A0A918URD0_9CAUL</name>
<feature type="transmembrane region" description="Helical" evidence="12">
    <location>
        <begin position="348"/>
        <end position="367"/>
    </location>
</feature>
<dbReference type="Pfam" id="PF10555">
    <property type="entry name" value="MraY_sig1"/>
    <property type="match status" value="1"/>
</dbReference>
<comment type="similarity">
    <text evidence="2 12">Belongs to the glycosyltransferase 4 family. MraY subfamily.</text>
</comment>
<dbReference type="GO" id="GO:0009252">
    <property type="term" value="P:peptidoglycan biosynthetic process"/>
    <property type="evidence" value="ECO:0007669"/>
    <property type="project" value="UniProtKB-UniRule"/>
</dbReference>
<feature type="transmembrane region" description="Helical" evidence="12">
    <location>
        <begin position="139"/>
        <end position="158"/>
    </location>
</feature>
<evidence type="ECO:0000256" key="6">
    <source>
        <dbReference type="ARBA" id="ARBA00022960"/>
    </source>
</evidence>
<evidence type="ECO:0000256" key="11">
    <source>
        <dbReference type="ARBA" id="ARBA00023316"/>
    </source>
</evidence>
<dbReference type="GO" id="GO:0046872">
    <property type="term" value="F:metal ion binding"/>
    <property type="evidence" value="ECO:0007669"/>
    <property type="project" value="UniProtKB-KW"/>
</dbReference>
<keyword evidence="5 12" id="KW-0812">Transmembrane</keyword>
<feature type="transmembrane region" description="Helical" evidence="12">
    <location>
        <begin position="27"/>
        <end position="48"/>
    </location>
</feature>
<comment type="subcellular location">
    <subcellularLocation>
        <location evidence="12">Cell membrane</location>
        <topology evidence="12">Multi-pass membrane protein</topology>
    </subcellularLocation>
    <subcellularLocation>
        <location evidence="1">Membrane</location>
        <topology evidence="1">Multi-pass membrane protein</topology>
    </subcellularLocation>
</comment>
<dbReference type="InterPro" id="IPR003524">
    <property type="entry name" value="PNAcMuramoyl-5peptid_Trfase"/>
</dbReference>
<keyword evidence="12 14" id="KW-0460">Magnesium</keyword>
<evidence type="ECO:0000256" key="7">
    <source>
        <dbReference type="ARBA" id="ARBA00022984"/>
    </source>
</evidence>
<dbReference type="PROSITE" id="PS01348">
    <property type="entry name" value="MRAY_2"/>
    <property type="match status" value="1"/>
</dbReference>
<comment type="pathway">
    <text evidence="12">Cell wall biogenesis; peptidoglycan biosynthesis.</text>
</comment>
<dbReference type="HAMAP" id="MF_00038">
    <property type="entry name" value="MraY"/>
    <property type="match status" value="1"/>
</dbReference>
<evidence type="ECO:0000256" key="12">
    <source>
        <dbReference type="HAMAP-Rule" id="MF_00038"/>
    </source>
</evidence>
<dbReference type="NCBIfam" id="TIGR00445">
    <property type="entry name" value="mraY"/>
    <property type="match status" value="1"/>
</dbReference>
<dbReference type="EC" id="2.7.8.13" evidence="12 13"/>
<protein>
    <recommendedName>
        <fullName evidence="12 13">Phospho-N-acetylmuramoyl-pentapeptide-transferase</fullName>
        <ecNumber evidence="12 13">2.7.8.13</ecNumber>
    </recommendedName>
    <alternativeName>
        <fullName evidence="12">UDP-MurNAc-pentapeptide phosphotransferase</fullName>
    </alternativeName>
</protein>
<feature type="transmembrane region" description="Helical" evidence="12">
    <location>
        <begin position="273"/>
        <end position="292"/>
    </location>
</feature>
<evidence type="ECO:0000256" key="10">
    <source>
        <dbReference type="ARBA" id="ARBA00023306"/>
    </source>
</evidence>
<keyword evidence="11 12" id="KW-0961">Cell wall biogenesis/degradation</keyword>
<dbReference type="RefSeq" id="WP_189485588.1">
    <property type="nucleotide sequence ID" value="NZ_BMZB01000001.1"/>
</dbReference>
<evidence type="ECO:0000313" key="15">
    <source>
        <dbReference type="EMBL" id="GGZ28724.1"/>
    </source>
</evidence>
<keyword evidence="6 12" id="KW-0133">Cell shape</keyword>
<dbReference type="Pfam" id="PF00953">
    <property type="entry name" value="Glycos_transf_4"/>
    <property type="match status" value="1"/>
</dbReference>
<comment type="function">
    <text evidence="12">Catalyzes the initial step of the lipid cycle reactions in the biosynthesis of the cell wall peptidoglycan: transfers peptidoglycan precursor phospho-MurNAc-pentapeptide from UDP-MurNAc-pentapeptide onto the lipid carrier undecaprenyl phosphate, yielding undecaprenyl-pyrophosphoryl-MurNAc-pentapeptide, known as lipid I.</text>
</comment>
<comment type="cofactor">
    <cofactor evidence="12 14">
        <name>Mg(2+)</name>
        <dbReference type="ChEBI" id="CHEBI:18420"/>
    </cofactor>
</comment>
<evidence type="ECO:0000256" key="2">
    <source>
        <dbReference type="ARBA" id="ARBA00005583"/>
    </source>
</evidence>
<evidence type="ECO:0000256" key="1">
    <source>
        <dbReference type="ARBA" id="ARBA00004141"/>
    </source>
</evidence>
<gene>
    <name evidence="12 15" type="primary">mraY</name>
    <name evidence="15" type="ORF">GCM10011273_13210</name>
</gene>
<dbReference type="InterPro" id="IPR000715">
    <property type="entry name" value="Glycosyl_transferase_4"/>
</dbReference>
<comment type="caution">
    <text evidence="15">The sequence shown here is derived from an EMBL/GenBank/DDBJ whole genome shotgun (WGS) entry which is preliminary data.</text>
</comment>
<evidence type="ECO:0000256" key="14">
    <source>
        <dbReference type="PIRSR" id="PIRSR600715-1"/>
    </source>
</evidence>
<keyword evidence="12 14" id="KW-0479">Metal-binding</keyword>
<accession>A0A918URD0</accession>
<keyword evidence="7 12" id="KW-0573">Peptidoglycan synthesis</keyword>
<keyword evidence="12" id="KW-1003">Cell membrane</keyword>
<dbReference type="GO" id="GO:0005886">
    <property type="term" value="C:plasma membrane"/>
    <property type="evidence" value="ECO:0007669"/>
    <property type="project" value="UniProtKB-SubCell"/>
</dbReference>
<reference evidence="15" key="2">
    <citation type="submission" date="2020-09" db="EMBL/GenBank/DDBJ databases">
        <authorList>
            <person name="Sun Q."/>
            <person name="Kim S."/>
        </authorList>
    </citation>
    <scope>NUCLEOTIDE SEQUENCE</scope>
    <source>
        <strain evidence="15">KCTC 32296</strain>
    </source>
</reference>
<feature type="transmembrane region" description="Helical" evidence="12">
    <location>
        <begin position="79"/>
        <end position="96"/>
    </location>
</feature>
<dbReference type="PANTHER" id="PTHR22926">
    <property type="entry name" value="PHOSPHO-N-ACETYLMURAMOYL-PENTAPEPTIDE-TRANSFERASE"/>
    <property type="match status" value="1"/>
</dbReference>
<dbReference type="GO" id="GO:0071555">
    <property type="term" value="P:cell wall organization"/>
    <property type="evidence" value="ECO:0007669"/>
    <property type="project" value="UniProtKB-KW"/>
</dbReference>
<evidence type="ECO:0000256" key="9">
    <source>
        <dbReference type="ARBA" id="ARBA00023136"/>
    </source>
</evidence>
<feature type="transmembrane region" description="Helical" evidence="12">
    <location>
        <begin position="209"/>
        <end position="229"/>
    </location>
</feature>
<feature type="binding site" evidence="14">
    <location>
        <position position="202"/>
    </location>
    <ligand>
        <name>Mg(2+)</name>
        <dbReference type="ChEBI" id="CHEBI:18420"/>
    </ligand>
</feature>
<evidence type="ECO:0000256" key="4">
    <source>
        <dbReference type="ARBA" id="ARBA00022679"/>
    </source>
</evidence>
<reference evidence="15" key="1">
    <citation type="journal article" date="2014" name="Int. J. Syst. Evol. Microbiol.">
        <title>Complete genome sequence of Corynebacterium casei LMG S-19264T (=DSM 44701T), isolated from a smear-ripened cheese.</title>
        <authorList>
            <consortium name="US DOE Joint Genome Institute (JGI-PGF)"/>
            <person name="Walter F."/>
            <person name="Albersmeier A."/>
            <person name="Kalinowski J."/>
            <person name="Ruckert C."/>
        </authorList>
    </citation>
    <scope>NUCLEOTIDE SEQUENCE</scope>
    <source>
        <strain evidence="15">KCTC 32296</strain>
    </source>
</reference>
<feature type="transmembrane region" description="Helical" evidence="12">
    <location>
        <begin position="249"/>
        <end position="266"/>
    </location>
</feature>